<dbReference type="AlphaFoldDB" id="A0A498R035"/>
<organism evidence="2 3">
    <name type="scientific">Mycobacterium pseudokansasii</name>
    <dbReference type="NCBI Taxonomy" id="2341080"/>
    <lineage>
        <taxon>Bacteria</taxon>
        <taxon>Bacillati</taxon>
        <taxon>Actinomycetota</taxon>
        <taxon>Actinomycetes</taxon>
        <taxon>Mycobacteriales</taxon>
        <taxon>Mycobacteriaceae</taxon>
        <taxon>Mycobacterium</taxon>
    </lineage>
</organism>
<dbReference type="EMBL" id="UPHU01000001">
    <property type="protein sequence ID" value="VBA55584.1"/>
    <property type="molecule type" value="Genomic_DNA"/>
</dbReference>
<gene>
    <name evidence="2" type="ORF">LAUMK142_05164</name>
</gene>
<dbReference type="Pfam" id="PF01402">
    <property type="entry name" value="RHH_1"/>
    <property type="match status" value="1"/>
</dbReference>
<accession>A0A498R035</accession>
<reference evidence="2 3" key="1">
    <citation type="submission" date="2018-09" db="EMBL/GenBank/DDBJ databases">
        <authorList>
            <person name="Tagini F."/>
        </authorList>
    </citation>
    <scope>NUCLEOTIDE SEQUENCE [LARGE SCALE GENOMIC DNA]</scope>
    <source>
        <strain evidence="2 3">MK142</strain>
    </source>
</reference>
<protein>
    <submittedName>
        <fullName evidence="2">Antitoxin VapB43</fullName>
    </submittedName>
</protein>
<feature type="domain" description="Ribbon-helix-helix protein CopG" evidence="1">
    <location>
        <begin position="2"/>
        <end position="37"/>
    </location>
</feature>
<dbReference type="Proteomes" id="UP000268285">
    <property type="component" value="Unassembled WGS sequence"/>
</dbReference>
<keyword evidence="3" id="KW-1185">Reference proteome</keyword>
<name>A0A498R035_9MYCO</name>
<evidence type="ECO:0000259" key="1">
    <source>
        <dbReference type="Pfam" id="PF01402"/>
    </source>
</evidence>
<evidence type="ECO:0000313" key="3">
    <source>
        <dbReference type="Proteomes" id="UP000268285"/>
    </source>
</evidence>
<proteinExistence type="predicted"/>
<dbReference type="CDD" id="cd21631">
    <property type="entry name" value="RHH_CopG_NikR-like"/>
    <property type="match status" value="1"/>
</dbReference>
<dbReference type="InterPro" id="IPR002145">
    <property type="entry name" value="CopG"/>
</dbReference>
<dbReference type="GO" id="GO:0006355">
    <property type="term" value="P:regulation of DNA-templated transcription"/>
    <property type="evidence" value="ECO:0007669"/>
    <property type="project" value="InterPro"/>
</dbReference>
<evidence type="ECO:0000313" key="2">
    <source>
        <dbReference type="EMBL" id="VBA55584.1"/>
    </source>
</evidence>
<sequence>MMRTTVTLDPDVVAALQRVARERGLSFKAVLNDAVRRGLSGEPTRRRYRTPSRDLGLRAGVDIDKALALAAGDEDAEILRKLALRK</sequence>